<keyword evidence="4" id="KW-1003">Cell membrane</keyword>
<dbReference type="GO" id="GO:0015891">
    <property type="term" value="P:siderophore transport"/>
    <property type="evidence" value="ECO:0007669"/>
    <property type="project" value="InterPro"/>
</dbReference>
<keyword evidence="6 10" id="KW-0812">Transmembrane</keyword>
<keyword evidence="3" id="KW-0813">Transport</keyword>
<dbReference type="InterPro" id="IPR037682">
    <property type="entry name" value="TonB_C"/>
</dbReference>
<dbReference type="EMBL" id="DXCC01000020">
    <property type="protein sequence ID" value="HIZ15516.1"/>
    <property type="molecule type" value="Genomic_DNA"/>
</dbReference>
<evidence type="ECO:0000256" key="2">
    <source>
        <dbReference type="ARBA" id="ARBA00006555"/>
    </source>
</evidence>
<dbReference type="InterPro" id="IPR003538">
    <property type="entry name" value="TonB"/>
</dbReference>
<dbReference type="Gene3D" id="3.30.1150.10">
    <property type="match status" value="1"/>
</dbReference>
<evidence type="ECO:0000256" key="8">
    <source>
        <dbReference type="ARBA" id="ARBA00022989"/>
    </source>
</evidence>
<organism evidence="12 13">
    <name type="scientific">Candidatus Tidjanibacter faecipullorum</name>
    <dbReference type="NCBI Taxonomy" id="2838766"/>
    <lineage>
        <taxon>Bacteria</taxon>
        <taxon>Pseudomonadati</taxon>
        <taxon>Bacteroidota</taxon>
        <taxon>Bacteroidia</taxon>
        <taxon>Bacteroidales</taxon>
        <taxon>Rikenellaceae</taxon>
        <taxon>Tidjanibacter</taxon>
    </lineage>
</organism>
<evidence type="ECO:0000256" key="5">
    <source>
        <dbReference type="ARBA" id="ARBA00022519"/>
    </source>
</evidence>
<dbReference type="PANTHER" id="PTHR33446:SF2">
    <property type="entry name" value="PROTEIN TONB"/>
    <property type="match status" value="1"/>
</dbReference>
<accession>A0A9D2DEB0</accession>
<feature type="transmembrane region" description="Helical" evidence="10">
    <location>
        <begin position="16"/>
        <end position="36"/>
    </location>
</feature>
<comment type="similarity">
    <text evidence="2">Belongs to the TonB family.</text>
</comment>
<dbReference type="InterPro" id="IPR006260">
    <property type="entry name" value="TonB/TolA_C"/>
</dbReference>
<dbReference type="AlphaFoldDB" id="A0A9D2DEB0"/>
<dbReference type="PRINTS" id="PR01374">
    <property type="entry name" value="TONBPROTEIN"/>
</dbReference>
<dbReference type="SUPFAM" id="SSF74653">
    <property type="entry name" value="TolA/TonB C-terminal domain"/>
    <property type="match status" value="1"/>
</dbReference>
<dbReference type="GO" id="GO:0030288">
    <property type="term" value="C:outer membrane-bounded periplasmic space"/>
    <property type="evidence" value="ECO:0007669"/>
    <property type="project" value="InterPro"/>
</dbReference>
<dbReference type="PROSITE" id="PS52015">
    <property type="entry name" value="TONB_CTD"/>
    <property type="match status" value="1"/>
</dbReference>
<dbReference type="InterPro" id="IPR051045">
    <property type="entry name" value="TonB-dependent_transducer"/>
</dbReference>
<proteinExistence type="inferred from homology"/>
<dbReference type="GO" id="GO:0031992">
    <property type="term" value="F:energy transducer activity"/>
    <property type="evidence" value="ECO:0007669"/>
    <property type="project" value="InterPro"/>
</dbReference>
<gene>
    <name evidence="12" type="ORF">H9816_06365</name>
</gene>
<sequence length="230" mass="25905">MEVKKSKKADLENKKGIFTEIGLVIALAIVIIMFSISQREKTVEEIAPAAVVEDVEVIDVTTEKQPEPTAPVQQQHTVAVITDVLNVVRNDTQINTEFSFVEFEEEDIIAIAPIAVEAEEIEEEPFVIIAEQKPTFQGGDLNTFRNWVQSRLTYPQLAQENNIQGTVVLEFIVEKDGRLTNIKVLRSPDSSLSDEAVRVLSMSPKWAPARQRDQPVRFKYTLPVAFKLQN</sequence>
<evidence type="ECO:0000256" key="1">
    <source>
        <dbReference type="ARBA" id="ARBA00004383"/>
    </source>
</evidence>
<comment type="caution">
    <text evidence="12">The sequence shown here is derived from an EMBL/GenBank/DDBJ whole genome shotgun (WGS) entry which is preliminary data.</text>
</comment>
<evidence type="ECO:0000256" key="4">
    <source>
        <dbReference type="ARBA" id="ARBA00022475"/>
    </source>
</evidence>
<reference evidence="12" key="2">
    <citation type="submission" date="2021-04" db="EMBL/GenBank/DDBJ databases">
        <authorList>
            <person name="Gilroy R."/>
        </authorList>
    </citation>
    <scope>NUCLEOTIDE SEQUENCE</scope>
    <source>
        <strain evidence="12">ChiHjej11B10-19426</strain>
    </source>
</reference>
<keyword evidence="9 10" id="KW-0472">Membrane</keyword>
<protein>
    <submittedName>
        <fullName evidence="12">Energy transducer TonB</fullName>
    </submittedName>
</protein>
<evidence type="ECO:0000256" key="9">
    <source>
        <dbReference type="ARBA" id="ARBA00023136"/>
    </source>
</evidence>
<dbReference type="GO" id="GO:0098797">
    <property type="term" value="C:plasma membrane protein complex"/>
    <property type="evidence" value="ECO:0007669"/>
    <property type="project" value="TreeGrafter"/>
</dbReference>
<dbReference type="Pfam" id="PF03544">
    <property type="entry name" value="TonB_C"/>
    <property type="match status" value="1"/>
</dbReference>
<reference evidence="12" key="1">
    <citation type="journal article" date="2021" name="PeerJ">
        <title>Extensive microbial diversity within the chicken gut microbiome revealed by metagenomics and culture.</title>
        <authorList>
            <person name="Gilroy R."/>
            <person name="Ravi A."/>
            <person name="Getino M."/>
            <person name="Pursley I."/>
            <person name="Horton D.L."/>
            <person name="Alikhan N.F."/>
            <person name="Baker D."/>
            <person name="Gharbi K."/>
            <person name="Hall N."/>
            <person name="Watson M."/>
            <person name="Adriaenssens E.M."/>
            <person name="Foster-Nyarko E."/>
            <person name="Jarju S."/>
            <person name="Secka A."/>
            <person name="Antonio M."/>
            <person name="Oren A."/>
            <person name="Chaudhuri R.R."/>
            <person name="La Ragione R."/>
            <person name="Hildebrand F."/>
            <person name="Pallen M.J."/>
        </authorList>
    </citation>
    <scope>NUCLEOTIDE SEQUENCE</scope>
    <source>
        <strain evidence="12">ChiHjej11B10-19426</strain>
    </source>
</reference>
<dbReference type="NCBIfam" id="TIGR01352">
    <property type="entry name" value="tonB_Cterm"/>
    <property type="match status" value="1"/>
</dbReference>
<dbReference type="Proteomes" id="UP000824014">
    <property type="component" value="Unassembled WGS sequence"/>
</dbReference>
<keyword evidence="8 10" id="KW-1133">Transmembrane helix</keyword>
<feature type="domain" description="TonB C-terminal" evidence="11">
    <location>
        <begin position="139"/>
        <end position="230"/>
    </location>
</feature>
<comment type="subcellular location">
    <subcellularLocation>
        <location evidence="1">Cell inner membrane</location>
        <topology evidence="1">Single-pass membrane protein</topology>
        <orientation evidence="1">Periplasmic side</orientation>
    </subcellularLocation>
</comment>
<evidence type="ECO:0000313" key="12">
    <source>
        <dbReference type="EMBL" id="HIZ15516.1"/>
    </source>
</evidence>
<evidence type="ECO:0000256" key="6">
    <source>
        <dbReference type="ARBA" id="ARBA00022692"/>
    </source>
</evidence>
<name>A0A9D2DEB0_9BACT</name>
<dbReference type="GO" id="GO:0055085">
    <property type="term" value="P:transmembrane transport"/>
    <property type="evidence" value="ECO:0007669"/>
    <property type="project" value="InterPro"/>
</dbReference>
<evidence type="ECO:0000313" key="13">
    <source>
        <dbReference type="Proteomes" id="UP000824014"/>
    </source>
</evidence>
<dbReference type="GO" id="GO:0015031">
    <property type="term" value="P:protein transport"/>
    <property type="evidence" value="ECO:0007669"/>
    <property type="project" value="UniProtKB-KW"/>
</dbReference>
<evidence type="ECO:0000256" key="10">
    <source>
        <dbReference type="SAM" id="Phobius"/>
    </source>
</evidence>
<evidence type="ECO:0000259" key="11">
    <source>
        <dbReference type="PROSITE" id="PS52015"/>
    </source>
</evidence>
<evidence type="ECO:0000256" key="3">
    <source>
        <dbReference type="ARBA" id="ARBA00022448"/>
    </source>
</evidence>
<evidence type="ECO:0000256" key="7">
    <source>
        <dbReference type="ARBA" id="ARBA00022927"/>
    </source>
</evidence>
<keyword evidence="7" id="KW-0653">Protein transport</keyword>
<dbReference type="PANTHER" id="PTHR33446">
    <property type="entry name" value="PROTEIN TONB-RELATED"/>
    <property type="match status" value="1"/>
</dbReference>
<keyword evidence="5" id="KW-0997">Cell inner membrane</keyword>